<evidence type="ECO:0000259" key="13">
    <source>
        <dbReference type="Pfam" id="PF05173"/>
    </source>
</evidence>
<dbReference type="SUPFAM" id="SSF55347">
    <property type="entry name" value="Glyceraldehyde-3-phosphate dehydrogenase-like, C-terminal domain"/>
    <property type="match status" value="1"/>
</dbReference>
<dbReference type="Proteomes" id="UP000023755">
    <property type="component" value="Chromosome"/>
</dbReference>
<evidence type="ECO:0000256" key="11">
    <source>
        <dbReference type="ARBA" id="ARBA00049396"/>
    </source>
</evidence>
<dbReference type="PANTHER" id="PTHR20836:SF0">
    <property type="entry name" value="4-HYDROXY-TETRAHYDRODIPICOLINATE REDUCTASE 1, CHLOROPLASTIC-RELATED"/>
    <property type="match status" value="1"/>
</dbReference>
<evidence type="ECO:0000256" key="5">
    <source>
        <dbReference type="ARBA" id="ARBA00023002"/>
    </source>
</evidence>
<keyword evidence="2" id="KW-0028">Amino-acid biosynthesis</keyword>
<evidence type="ECO:0000313" key="14">
    <source>
        <dbReference type="EMBL" id="AHX11696.1"/>
    </source>
</evidence>
<gene>
    <name evidence="14" type="ORF">NHE_0767</name>
</gene>
<name>X5H542_9RICK</name>
<keyword evidence="15" id="KW-1185">Reference proteome</keyword>
<keyword evidence="6" id="KW-0520">NAD</keyword>
<evidence type="ECO:0000256" key="4">
    <source>
        <dbReference type="ARBA" id="ARBA00022915"/>
    </source>
</evidence>
<dbReference type="KEGG" id="nhm:NHE_0767"/>
<dbReference type="GO" id="GO:0009089">
    <property type="term" value="P:lysine biosynthetic process via diaminopimelate"/>
    <property type="evidence" value="ECO:0007669"/>
    <property type="project" value="InterPro"/>
</dbReference>
<dbReference type="InterPro" id="IPR036291">
    <property type="entry name" value="NAD(P)-bd_dom_sf"/>
</dbReference>
<dbReference type="Gene3D" id="3.40.50.720">
    <property type="entry name" value="NAD(P)-binding Rossmann-like Domain"/>
    <property type="match status" value="1"/>
</dbReference>
<feature type="domain" description="Dihydrodipicolinate reductase C-terminal" evidence="13">
    <location>
        <begin position="93"/>
        <end position="141"/>
    </location>
</feature>
<evidence type="ECO:0000313" key="15">
    <source>
        <dbReference type="Proteomes" id="UP000023755"/>
    </source>
</evidence>
<keyword evidence="3" id="KW-0521">NADP</keyword>
<evidence type="ECO:0000259" key="12">
    <source>
        <dbReference type="Pfam" id="PF01113"/>
    </source>
</evidence>
<dbReference type="EMBL" id="CP007481">
    <property type="protein sequence ID" value="AHX11696.1"/>
    <property type="molecule type" value="Genomic_DNA"/>
</dbReference>
<dbReference type="SUPFAM" id="SSF51735">
    <property type="entry name" value="NAD(P)-binding Rossmann-fold domains"/>
    <property type="match status" value="1"/>
</dbReference>
<organism evidence="14 15">
    <name type="scientific">Neorickettsia helminthoeca str. Oregon</name>
    <dbReference type="NCBI Taxonomy" id="1286528"/>
    <lineage>
        <taxon>Bacteria</taxon>
        <taxon>Pseudomonadati</taxon>
        <taxon>Pseudomonadota</taxon>
        <taxon>Alphaproteobacteria</taxon>
        <taxon>Rickettsiales</taxon>
        <taxon>Anaplasmataceae</taxon>
        <taxon>Neorickettsia</taxon>
    </lineage>
</organism>
<dbReference type="Gene3D" id="3.30.360.10">
    <property type="entry name" value="Dihydrodipicolinate Reductase, domain 2"/>
    <property type="match status" value="1"/>
</dbReference>
<keyword evidence="7" id="KW-0457">Lysine biosynthesis</keyword>
<dbReference type="InterPro" id="IPR023940">
    <property type="entry name" value="DHDPR_bac"/>
</dbReference>
<comment type="catalytic activity">
    <reaction evidence="10">
        <text>(S)-2,3,4,5-tetrahydrodipicolinate + NADP(+) + H2O = (2S,4S)-4-hydroxy-2,3,4,5-tetrahydrodipicolinate + NADPH + H(+)</text>
        <dbReference type="Rhea" id="RHEA:35331"/>
        <dbReference type="ChEBI" id="CHEBI:15377"/>
        <dbReference type="ChEBI" id="CHEBI:15378"/>
        <dbReference type="ChEBI" id="CHEBI:16845"/>
        <dbReference type="ChEBI" id="CHEBI:57783"/>
        <dbReference type="ChEBI" id="CHEBI:58349"/>
        <dbReference type="ChEBI" id="CHEBI:67139"/>
        <dbReference type="EC" id="1.17.1.8"/>
    </reaction>
</comment>
<dbReference type="CDD" id="cd02274">
    <property type="entry name" value="DHDPR_N"/>
    <property type="match status" value="1"/>
</dbReference>
<sequence>MGKAILKLIEEDPGACLAASYGRNSSDDLDDFIRKSSVIIDFSTPQLMSALLDGLNSNPRPLVSGTTAHNNFEKLNELSTKTAVLWAPNMSIGSNLMIGFIESNLSHLSKFETYISEMHHKHKRDPLSGTATLMQDILEKHNPGGKYRRTE</sequence>
<keyword evidence="4" id="KW-0220">Diaminopimelate biosynthesis</keyword>
<dbReference type="Pfam" id="PF01113">
    <property type="entry name" value="DapB_N"/>
    <property type="match status" value="1"/>
</dbReference>
<dbReference type="InterPro" id="IPR000846">
    <property type="entry name" value="DapB_N"/>
</dbReference>
<evidence type="ECO:0000256" key="2">
    <source>
        <dbReference type="ARBA" id="ARBA00022605"/>
    </source>
</evidence>
<dbReference type="GO" id="GO:0005829">
    <property type="term" value="C:cytosol"/>
    <property type="evidence" value="ECO:0007669"/>
    <property type="project" value="TreeGrafter"/>
</dbReference>
<dbReference type="Pfam" id="PF05173">
    <property type="entry name" value="DapB_C"/>
    <property type="match status" value="1"/>
</dbReference>
<dbReference type="HOGENOM" id="CLU_1729446_0_0_5"/>
<proteinExistence type="inferred from homology"/>
<evidence type="ECO:0000256" key="1">
    <source>
        <dbReference type="ARBA" id="ARBA00006642"/>
    </source>
</evidence>
<accession>X5H542</accession>
<dbReference type="PANTHER" id="PTHR20836">
    <property type="entry name" value="DIHYDRODIPICOLINATE REDUCTASE"/>
    <property type="match status" value="1"/>
</dbReference>
<dbReference type="InterPro" id="IPR022663">
    <property type="entry name" value="DapB_C"/>
</dbReference>
<reference evidence="14 15" key="1">
    <citation type="submission" date="2014-03" db="EMBL/GenBank/DDBJ databases">
        <title>Sequencing and Comparison of Genomes and Transcriptome Profiles of Human Ehrlichiosis Agents.</title>
        <authorList>
            <person name="Lin M."/>
            <person name="Daugherty S.C."/>
            <person name="Nagaraj S."/>
            <person name="Cheng Z."/>
            <person name="Xiong Q."/>
            <person name="Lin F.-Y."/>
            <person name="Sengamalay N."/>
            <person name="Ott S."/>
            <person name="Godinez A."/>
            <person name="Tallon L.J."/>
            <person name="Sadzewicz L."/>
            <person name="Fraser C.M."/>
            <person name="Dunning Hotopp J.C."/>
            <person name="Rikihisa Y."/>
        </authorList>
    </citation>
    <scope>NUCLEOTIDE SEQUENCE [LARGE SCALE GENOMIC DNA]</scope>
    <source>
        <strain evidence="14 15">Oregon</strain>
    </source>
</reference>
<dbReference type="GO" id="GO:0019877">
    <property type="term" value="P:diaminopimelate biosynthetic process"/>
    <property type="evidence" value="ECO:0007669"/>
    <property type="project" value="UniProtKB-KW"/>
</dbReference>
<evidence type="ECO:0000256" key="3">
    <source>
        <dbReference type="ARBA" id="ARBA00022857"/>
    </source>
</evidence>
<comment type="catalytic activity">
    <reaction evidence="11">
        <text>(S)-2,3,4,5-tetrahydrodipicolinate + NAD(+) + H2O = (2S,4S)-4-hydroxy-2,3,4,5-tetrahydrodipicolinate + NADH + H(+)</text>
        <dbReference type="Rhea" id="RHEA:35323"/>
        <dbReference type="ChEBI" id="CHEBI:15377"/>
        <dbReference type="ChEBI" id="CHEBI:15378"/>
        <dbReference type="ChEBI" id="CHEBI:16845"/>
        <dbReference type="ChEBI" id="CHEBI:57540"/>
        <dbReference type="ChEBI" id="CHEBI:57945"/>
        <dbReference type="ChEBI" id="CHEBI:67139"/>
        <dbReference type="EC" id="1.17.1.8"/>
    </reaction>
</comment>
<keyword evidence="5" id="KW-0560">Oxidoreductase</keyword>
<comment type="similarity">
    <text evidence="1">Belongs to the DapB family.</text>
</comment>
<feature type="domain" description="Dihydrodipicolinate reductase N-terminal" evidence="12">
    <location>
        <begin position="1"/>
        <end position="90"/>
    </location>
</feature>
<dbReference type="STRING" id="1286528.NHE_0767"/>
<comment type="pathway">
    <text evidence="8">Amino-acid biosynthesis; L-lysine biosynthesis via DAP pathway; (S)-tetrahydrodipicolinate from L-aspartate: step 4/4.</text>
</comment>
<evidence type="ECO:0000256" key="10">
    <source>
        <dbReference type="ARBA" id="ARBA00049080"/>
    </source>
</evidence>
<dbReference type="AlphaFoldDB" id="X5H542"/>
<dbReference type="GO" id="GO:0008839">
    <property type="term" value="F:4-hydroxy-tetrahydrodipicolinate reductase"/>
    <property type="evidence" value="ECO:0007669"/>
    <property type="project" value="UniProtKB-EC"/>
</dbReference>
<evidence type="ECO:0000256" key="7">
    <source>
        <dbReference type="ARBA" id="ARBA00023154"/>
    </source>
</evidence>
<evidence type="ECO:0000256" key="8">
    <source>
        <dbReference type="ARBA" id="ARBA00037922"/>
    </source>
</evidence>
<evidence type="ECO:0000256" key="9">
    <source>
        <dbReference type="ARBA" id="ARBA00038983"/>
    </source>
</evidence>
<evidence type="ECO:0000256" key="6">
    <source>
        <dbReference type="ARBA" id="ARBA00023027"/>
    </source>
</evidence>
<dbReference type="EC" id="1.17.1.8" evidence="9"/>
<protein>
    <recommendedName>
        <fullName evidence="9">4-hydroxy-tetrahydrodipicolinate reductase</fullName>
        <ecNumber evidence="9">1.17.1.8</ecNumber>
    </recommendedName>
</protein>